<dbReference type="Pfam" id="PF12710">
    <property type="entry name" value="HAD"/>
    <property type="match status" value="1"/>
</dbReference>
<accession>A0A0R0AV69</accession>
<proteinExistence type="predicted"/>
<evidence type="ECO:0000313" key="2">
    <source>
        <dbReference type="Proteomes" id="UP000051802"/>
    </source>
</evidence>
<dbReference type="AlphaFoldDB" id="A0A0R0AV69"/>
<dbReference type="STRING" id="676599.ARC20_17130"/>
<evidence type="ECO:0008006" key="3">
    <source>
        <dbReference type="Google" id="ProtNLM"/>
    </source>
</evidence>
<evidence type="ECO:0000313" key="1">
    <source>
        <dbReference type="EMBL" id="KRG48972.1"/>
    </source>
</evidence>
<protein>
    <recommendedName>
        <fullName evidence="3">Acid phosphatase</fullName>
    </recommendedName>
</protein>
<organism evidence="1 2">
    <name type="scientific">Stenotrophomonas panacihumi</name>
    <dbReference type="NCBI Taxonomy" id="676599"/>
    <lineage>
        <taxon>Bacteria</taxon>
        <taxon>Pseudomonadati</taxon>
        <taxon>Pseudomonadota</taxon>
        <taxon>Gammaproteobacteria</taxon>
        <taxon>Lysobacterales</taxon>
        <taxon>Lysobacteraceae</taxon>
        <taxon>Stenotrophomonas</taxon>
    </lineage>
</organism>
<reference evidence="1 2" key="1">
    <citation type="submission" date="2015-10" db="EMBL/GenBank/DDBJ databases">
        <title>Genome sequencing and analysis of members of genus Stenotrophomonas.</title>
        <authorList>
            <person name="Patil P.P."/>
            <person name="Midha S."/>
            <person name="Patil P.B."/>
        </authorList>
    </citation>
    <scope>NUCLEOTIDE SEQUENCE [LARGE SCALE GENOMIC DNA]</scope>
    <source>
        <strain evidence="1 2">JCM 16536</strain>
    </source>
</reference>
<sequence length="304" mass="33999">MSRPLPSWNDGPTREAIIDFVSRVTAEGSTDYVPPAERVAVFDNDGTLWAEYPLYVQIYFTLSQVERLAEADPALKAKPAFRALLAHDLKALHGLPKRDVFEPAMAVHAGMTVEEFRATAQAWLAEARHPKYARLFTACIYQPQLELMDHLRRHGFKVFIVTGGGIEFVRTVAERLYGVPPEQVIGSSTRATLELAPATAWVRKLPELGSFDDRAEKPVNIALHIGRRPILAFGNSDGDVAMLRYTLAGEGERLALMLHHDDGEREAAYDRQFLVSPLDEGLDKAAEYGFHMVSMKHDWGRVFA</sequence>
<dbReference type="OrthoDB" id="9799365at2"/>
<comment type="caution">
    <text evidence="1">The sequence shown here is derived from an EMBL/GenBank/DDBJ whole genome shotgun (WGS) entry which is preliminary data.</text>
</comment>
<dbReference type="Proteomes" id="UP000051802">
    <property type="component" value="Unassembled WGS sequence"/>
</dbReference>
<dbReference type="InterPro" id="IPR036412">
    <property type="entry name" value="HAD-like_sf"/>
</dbReference>
<dbReference type="Gene3D" id="3.40.50.1000">
    <property type="entry name" value="HAD superfamily/HAD-like"/>
    <property type="match status" value="1"/>
</dbReference>
<dbReference type="EMBL" id="LLXU01000005">
    <property type="protein sequence ID" value="KRG48972.1"/>
    <property type="molecule type" value="Genomic_DNA"/>
</dbReference>
<gene>
    <name evidence="1" type="ORF">ARC20_17130</name>
</gene>
<dbReference type="RefSeq" id="WP_057642677.1">
    <property type="nucleotide sequence ID" value="NZ_LLXU01000005.1"/>
</dbReference>
<keyword evidence="2" id="KW-1185">Reference proteome</keyword>
<dbReference type="SUPFAM" id="SSF56784">
    <property type="entry name" value="HAD-like"/>
    <property type="match status" value="1"/>
</dbReference>
<dbReference type="InterPro" id="IPR023214">
    <property type="entry name" value="HAD_sf"/>
</dbReference>
<name>A0A0R0AV69_9GAMM</name>